<feature type="region of interest" description="Disordered" evidence="1">
    <location>
        <begin position="1"/>
        <end position="24"/>
    </location>
</feature>
<accession>A0A0T9FTT2</accession>
<reference evidence="3" key="1">
    <citation type="submission" date="2015-03" db="EMBL/GenBank/DDBJ databases">
        <authorList>
            <person name="Murphy D."/>
        </authorList>
    </citation>
    <scope>NUCLEOTIDE SEQUENCE [LARGE SCALE GENOMIC DNA]</scope>
    <source>
        <strain evidence="3">K00500041</strain>
    </source>
</reference>
<evidence type="ECO:0000256" key="1">
    <source>
        <dbReference type="SAM" id="MobiDB-lite"/>
    </source>
</evidence>
<sequence length="45" mass="4608">MRSINTNDSDGPGTSTPCHSDSVPNREVAASAVNFSTSVDVLSSP</sequence>
<gene>
    <name evidence="2" type="ORF">ERS007679_00516</name>
    <name evidence="3" type="ORF">ERS007703_04310</name>
</gene>
<dbReference type="EMBL" id="CSAE01000731">
    <property type="protein sequence ID" value="COW83695.1"/>
    <property type="molecule type" value="Genomic_DNA"/>
</dbReference>
<protein>
    <submittedName>
        <fullName evidence="3">Uncharacterized protein</fullName>
    </submittedName>
</protein>
<dbReference type="EMBL" id="CSAD01000040">
    <property type="protein sequence ID" value="COU85913.1"/>
    <property type="molecule type" value="Genomic_DNA"/>
</dbReference>
<name>A0A0T9FTT2_MYCTX</name>
<evidence type="ECO:0000313" key="5">
    <source>
        <dbReference type="Proteomes" id="UP000045842"/>
    </source>
</evidence>
<reference evidence="4 5" key="2">
    <citation type="submission" date="2015-03" db="EMBL/GenBank/DDBJ databases">
        <authorList>
            <consortium name="Pathogen Informatics"/>
        </authorList>
    </citation>
    <scope>NUCLEOTIDE SEQUENCE [LARGE SCALE GENOMIC DNA]</scope>
    <source>
        <strain evidence="2 5">G09801536</strain>
        <strain evidence="4">K00500041</strain>
    </source>
</reference>
<evidence type="ECO:0000313" key="2">
    <source>
        <dbReference type="EMBL" id="COU85913.1"/>
    </source>
</evidence>
<evidence type="ECO:0000313" key="3">
    <source>
        <dbReference type="EMBL" id="COW83695.1"/>
    </source>
</evidence>
<proteinExistence type="predicted"/>
<feature type="compositionally biased region" description="Polar residues" evidence="1">
    <location>
        <begin position="1"/>
        <end position="23"/>
    </location>
</feature>
<organism evidence="3 4">
    <name type="scientific">Mycobacterium tuberculosis</name>
    <dbReference type="NCBI Taxonomy" id="1773"/>
    <lineage>
        <taxon>Bacteria</taxon>
        <taxon>Bacillati</taxon>
        <taxon>Actinomycetota</taxon>
        <taxon>Actinomycetes</taxon>
        <taxon>Mycobacteriales</taxon>
        <taxon>Mycobacteriaceae</taxon>
        <taxon>Mycobacterium</taxon>
        <taxon>Mycobacterium tuberculosis complex</taxon>
    </lineage>
</organism>
<dbReference type="Proteomes" id="UP000038802">
    <property type="component" value="Unassembled WGS sequence"/>
</dbReference>
<dbReference type="AlphaFoldDB" id="A0A0T9FTT2"/>
<evidence type="ECO:0000313" key="4">
    <source>
        <dbReference type="Proteomes" id="UP000038802"/>
    </source>
</evidence>
<dbReference type="Proteomes" id="UP000045842">
    <property type="component" value="Unassembled WGS sequence"/>
</dbReference>